<organism evidence="7 8">
    <name type="scientific">Lentibacillus salinarum</name>
    <dbReference type="NCBI Taxonomy" id="446820"/>
    <lineage>
        <taxon>Bacteria</taxon>
        <taxon>Bacillati</taxon>
        <taxon>Bacillota</taxon>
        <taxon>Bacilli</taxon>
        <taxon>Bacillales</taxon>
        <taxon>Bacillaceae</taxon>
        <taxon>Lentibacillus</taxon>
    </lineage>
</organism>
<evidence type="ECO:0000256" key="2">
    <source>
        <dbReference type="ARBA" id="ARBA00022630"/>
    </source>
</evidence>
<evidence type="ECO:0000259" key="6">
    <source>
        <dbReference type="Pfam" id="PF14759"/>
    </source>
</evidence>
<evidence type="ECO:0000313" key="8">
    <source>
        <dbReference type="Proteomes" id="UP001597178"/>
    </source>
</evidence>
<dbReference type="Gene3D" id="3.50.50.60">
    <property type="entry name" value="FAD/NAD(P)-binding domain"/>
    <property type="match status" value="2"/>
</dbReference>
<dbReference type="SUPFAM" id="SSF55424">
    <property type="entry name" value="FAD/NAD-linked reductases, dimerisation (C-terminal) domain"/>
    <property type="match status" value="1"/>
</dbReference>
<dbReference type="SUPFAM" id="SSF51905">
    <property type="entry name" value="FAD/NAD(P)-binding domain"/>
    <property type="match status" value="2"/>
</dbReference>
<dbReference type="Pfam" id="PF14759">
    <property type="entry name" value="Reductase_C"/>
    <property type="match status" value="1"/>
</dbReference>
<dbReference type="EMBL" id="JBHTNH010000003">
    <property type="protein sequence ID" value="MFD1360913.1"/>
    <property type="molecule type" value="Genomic_DNA"/>
</dbReference>
<evidence type="ECO:0000259" key="5">
    <source>
        <dbReference type="Pfam" id="PF07992"/>
    </source>
</evidence>
<dbReference type="Gene3D" id="3.30.390.30">
    <property type="match status" value="1"/>
</dbReference>
<feature type="domain" description="FAD/NAD(P)-binding" evidence="5">
    <location>
        <begin position="12"/>
        <end position="305"/>
    </location>
</feature>
<evidence type="ECO:0000313" key="7">
    <source>
        <dbReference type="EMBL" id="MFD1360913.1"/>
    </source>
</evidence>
<dbReference type="Pfam" id="PF07992">
    <property type="entry name" value="Pyr_redox_2"/>
    <property type="match status" value="1"/>
</dbReference>
<keyword evidence="3" id="KW-0274">FAD</keyword>
<proteinExistence type="predicted"/>
<reference evidence="8" key="1">
    <citation type="journal article" date="2019" name="Int. J. Syst. Evol. Microbiol.">
        <title>The Global Catalogue of Microorganisms (GCM) 10K type strain sequencing project: providing services to taxonomists for standard genome sequencing and annotation.</title>
        <authorList>
            <consortium name="The Broad Institute Genomics Platform"/>
            <consortium name="The Broad Institute Genome Sequencing Center for Infectious Disease"/>
            <person name="Wu L."/>
            <person name="Ma J."/>
        </authorList>
    </citation>
    <scope>NUCLEOTIDE SEQUENCE [LARGE SCALE GENOMIC DNA]</scope>
    <source>
        <strain evidence="8">CCUG 54822</strain>
    </source>
</reference>
<protein>
    <submittedName>
        <fullName evidence="7">NAD(P)/FAD-dependent oxidoreductase</fullName>
    </submittedName>
</protein>
<keyword evidence="8" id="KW-1185">Reference proteome</keyword>
<accession>A0ABW3ZST4</accession>
<evidence type="ECO:0000256" key="3">
    <source>
        <dbReference type="ARBA" id="ARBA00022827"/>
    </source>
</evidence>
<keyword evidence="4" id="KW-0560">Oxidoreductase</keyword>
<dbReference type="InterPro" id="IPR028202">
    <property type="entry name" value="Reductase_C"/>
</dbReference>
<feature type="domain" description="Reductase C-terminal" evidence="6">
    <location>
        <begin position="325"/>
        <end position="409"/>
    </location>
</feature>
<dbReference type="PRINTS" id="PR00368">
    <property type="entry name" value="FADPNR"/>
</dbReference>
<evidence type="ECO:0000256" key="1">
    <source>
        <dbReference type="ARBA" id="ARBA00001974"/>
    </source>
</evidence>
<comment type="cofactor">
    <cofactor evidence="1">
        <name>FAD</name>
        <dbReference type="ChEBI" id="CHEBI:57692"/>
    </cofactor>
</comment>
<dbReference type="InterPro" id="IPR036188">
    <property type="entry name" value="FAD/NAD-bd_sf"/>
</dbReference>
<dbReference type="Proteomes" id="UP001597178">
    <property type="component" value="Unassembled WGS sequence"/>
</dbReference>
<name>A0ABW3ZST4_9BACI</name>
<dbReference type="InterPro" id="IPR050446">
    <property type="entry name" value="FAD-oxidoreductase/Apoptosis"/>
</dbReference>
<dbReference type="PANTHER" id="PTHR43557:SF2">
    <property type="entry name" value="RIESKE DOMAIN-CONTAINING PROTEIN-RELATED"/>
    <property type="match status" value="1"/>
</dbReference>
<dbReference type="PRINTS" id="PR00411">
    <property type="entry name" value="PNDRDTASEI"/>
</dbReference>
<sequence length="420" mass="47195">MERNFMTTTKPFVIIGAGIAGVHAAESLRNEGYEGRIVLIDRDTQLPYDRPPLSKEYMLGESSESNIYLRSHESFNTLRIELKLGVEIVSIDAEKQIAITSDGTIIEWEKLLFTTGSRLRQLQVKGSDLEEVHYLKTLSDANNIRSKLDNVQQVVIVGAGFIGAELASSLKKLGKEVTILERMPLPLAHILGEEMGEYFLHLHQSKGVNVITGDSVVQFDGTSQVEKVLTENGRVISCQAVIVGIGVIPNTLLSDEKLDVDRGYVVNEFGETSLPNVYAAGDCAMWPYRGANIHIEHWDHAVNHGKCVAKNMINEKSAPYSAIPYFWSDQYDHRLQYFGHTKDWKSTVLRGNIEDQQFTYFYLNESDIVEAALLVNQPKNALAVRRLVKQQHPVHTDLLSNPDMSLKKVHLRANEDKVSY</sequence>
<dbReference type="RefSeq" id="WP_382397950.1">
    <property type="nucleotide sequence ID" value="NZ_JBHTNH010000003.1"/>
</dbReference>
<dbReference type="PANTHER" id="PTHR43557">
    <property type="entry name" value="APOPTOSIS-INDUCING FACTOR 1"/>
    <property type="match status" value="1"/>
</dbReference>
<evidence type="ECO:0000256" key="4">
    <source>
        <dbReference type="ARBA" id="ARBA00023002"/>
    </source>
</evidence>
<comment type="caution">
    <text evidence="7">The sequence shown here is derived from an EMBL/GenBank/DDBJ whole genome shotgun (WGS) entry which is preliminary data.</text>
</comment>
<keyword evidence="2" id="KW-0285">Flavoprotein</keyword>
<dbReference type="InterPro" id="IPR016156">
    <property type="entry name" value="FAD/NAD-linked_Rdtase_dimer_sf"/>
</dbReference>
<dbReference type="InterPro" id="IPR023753">
    <property type="entry name" value="FAD/NAD-binding_dom"/>
</dbReference>
<gene>
    <name evidence="7" type="ORF">ACFQ4A_04370</name>
</gene>